<dbReference type="STRING" id="1798.AWC30_14305"/>
<comment type="caution">
    <text evidence="4">The sequence shown here is derived from an EMBL/GenBank/DDBJ whole genome shotgun (WGS) entry which is preliminary data.</text>
</comment>
<dbReference type="SMART" id="SM00257">
    <property type="entry name" value="LysM"/>
    <property type="match status" value="1"/>
</dbReference>
<feature type="region of interest" description="Disordered" evidence="1">
    <location>
        <begin position="1"/>
        <end position="58"/>
    </location>
</feature>
<sequence>MTVIDHRPASTPSVSARPAGRRPAPRRAEPVRVGPPRGDAGPRSRTRPGSSRPPVAPLRYRGTGVLVARGPHRRRPVTPATTVVLALLAALITVWLGIVAQFGAAVAAQAEQVPAELAVVQVHSGETLEHLAARVAPGAPAGRVAATIRELNGLESTALEAGQTLIAPVR</sequence>
<accession>A0A1X2EHH5</accession>
<dbReference type="Gene3D" id="3.10.350.10">
    <property type="entry name" value="LysM domain"/>
    <property type="match status" value="1"/>
</dbReference>
<name>A0A1X2EHH5_9MYCO</name>
<keyword evidence="5" id="KW-1185">Reference proteome</keyword>
<gene>
    <name evidence="4" type="ORF">AWC30_14305</name>
</gene>
<evidence type="ECO:0000259" key="3">
    <source>
        <dbReference type="SMART" id="SM00257"/>
    </source>
</evidence>
<dbReference type="AlphaFoldDB" id="A0A1X2EHH5"/>
<feature type="transmembrane region" description="Helical" evidence="2">
    <location>
        <begin position="83"/>
        <end position="104"/>
    </location>
</feature>
<evidence type="ECO:0000256" key="2">
    <source>
        <dbReference type="SAM" id="Phobius"/>
    </source>
</evidence>
<dbReference type="Pfam" id="PF01476">
    <property type="entry name" value="LysM"/>
    <property type="match status" value="1"/>
</dbReference>
<protein>
    <recommendedName>
        <fullName evidence="3">LysM domain-containing protein</fullName>
    </recommendedName>
</protein>
<evidence type="ECO:0000313" key="5">
    <source>
        <dbReference type="Proteomes" id="UP000193090"/>
    </source>
</evidence>
<organism evidence="4 5">
    <name type="scientific">Mycolicibacillus trivialis</name>
    <dbReference type="NCBI Taxonomy" id="1798"/>
    <lineage>
        <taxon>Bacteria</taxon>
        <taxon>Bacillati</taxon>
        <taxon>Actinomycetota</taxon>
        <taxon>Actinomycetes</taxon>
        <taxon>Mycobacteriales</taxon>
        <taxon>Mycobacteriaceae</taxon>
        <taxon>Mycolicibacillus</taxon>
    </lineage>
</organism>
<feature type="domain" description="LysM" evidence="3">
    <location>
        <begin position="119"/>
        <end position="168"/>
    </location>
</feature>
<evidence type="ECO:0000313" key="4">
    <source>
        <dbReference type="EMBL" id="ORX01048.1"/>
    </source>
</evidence>
<proteinExistence type="predicted"/>
<dbReference type="Proteomes" id="UP000193090">
    <property type="component" value="Unassembled WGS sequence"/>
</dbReference>
<keyword evidence="2" id="KW-0472">Membrane</keyword>
<reference evidence="4 5" key="1">
    <citation type="submission" date="2016-01" db="EMBL/GenBank/DDBJ databases">
        <title>The new phylogeny of the genus Mycobacterium.</title>
        <authorList>
            <person name="Tarcisio F."/>
            <person name="Conor M."/>
            <person name="Antonella G."/>
            <person name="Elisabetta G."/>
            <person name="Giulia F.S."/>
            <person name="Sara T."/>
            <person name="Anna F."/>
            <person name="Clotilde B."/>
            <person name="Roberto B."/>
            <person name="Veronica D.S."/>
            <person name="Fabio R."/>
            <person name="Monica P."/>
            <person name="Olivier J."/>
            <person name="Enrico T."/>
            <person name="Nicola S."/>
        </authorList>
    </citation>
    <scope>NUCLEOTIDE SEQUENCE [LARGE SCALE GENOMIC DNA]</scope>
    <source>
        <strain evidence="4 5">DSM 44153</strain>
    </source>
</reference>
<feature type="compositionally biased region" description="Low complexity" evidence="1">
    <location>
        <begin position="31"/>
        <end position="53"/>
    </location>
</feature>
<dbReference type="InterPro" id="IPR018392">
    <property type="entry name" value="LysM"/>
</dbReference>
<dbReference type="InterPro" id="IPR036779">
    <property type="entry name" value="LysM_dom_sf"/>
</dbReference>
<keyword evidence="2" id="KW-0812">Transmembrane</keyword>
<evidence type="ECO:0000256" key="1">
    <source>
        <dbReference type="SAM" id="MobiDB-lite"/>
    </source>
</evidence>
<dbReference type="EMBL" id="LQPZ01000040">
    <property type="protein sequence ID" value="ORX01048.1"/>
    <property type="molecule type" value="Genomic_DNA"/>
</dbReference>
<keyword evidence="2" id="KW-1133">Transmembrane helix</keyword>